<dbReference type="Proteomes" id="UP001172386">
    <property type="component" value="Unassembled WGS sequence"/>
</dbReference>
<protein>
    <submittedName>
        <fullName evidence="1">Uncharacterized protein</fullName>
    </submittedName>
</protein>
<gene>
    <name evidence="1" type="ORF">H2198_010926</name>
</gene>
<evidence type="ECO:0000313" key="2">
    <source>
        <dbReference type="Proteomes" id="UP001172386"/>
    </source>
</evidence>
<keyword evidence="2" id="KW-1185">Reference proteome</keyword>
<sequence>MAVEGDRSPPAVKPVSTRGARRLDSWRFAGDLSPMTIDIESLSLRELGALVVAAEQRKQLISSRRPASAVRRMLKAAAAEAGYTLEELFGGEASETPAPARKSARRKSGKVAPKYRDPEYKRLTWTGRGRMPRWLASKVSMGHKATDFLIPGLARPTAGKTSTIGKRTVIKKG</sequence>
<proteinExistence type="predicted"/>
<comment type="caution">
    <text evidence="1">The sequence shown here is derived from an EMBL/GenBank/DDBJ whole genome shotgun (WGS) entry which is preliminary data.</text>
</comment>
<accession>A0ACC2ZNM9</accession>
<evidence type="ECO:0000313" key="1">
    <source>
        <dbReference type="EMBL" id="KAJ9649168.1"/>
    </source>
</evidence>
<name>A0ACC2ZNM9_9EURO</name>
<dbReference type="EMBL" id="JAPDRQ010000448">
    <property type="protein sequence ID" value="KAJ9649168.1"/>
    <property type="molecule type" value="Genomic_DNA"/>
</dbReference>
<reference evidence="1" key="1">
    <citation type="submission" date="2022-10" db="EMBL/GenBank/DDBJ databases">
        <title>Culturing micro-colonial fungi from biological soil crusts in the Mojave desert and describing Neophaeococcomyces mojavensis, and introducing the new genera and species Taxawa tesnikishii.</title>
        <authorList>
            <person name="Kurbessoian T."/>
            <person name="Stajich J.E."/>
        </authorList>
    </citation>
    <scope>NUCLEOTIDE SEQUENCE</scope>
    <source>
        <strain evidence="1">JES_112</strain>
    </source>
</reference>
<organism evidence="1 2">
    <name type="scientific">Neophaeococcomyces mojaviensis</name>
    <dbReference type="NCBI Taxonomy" id="3383035"/>
    <lineage>
        <taxon>Eukaryota</taxon>
        <taxon>Fungi</taxon>
        <taxon>Dikarya</taxon>
        <taxon>Ascomycota</taxon>
        <taxon>Pezizomycotina</taxon>
        <taxon>Eurotiomycetes</taxon>
        <taxon>Chaetothyriomycetidae</taxon>
        <taxon>Chaetothyriales</taxon>
        <taxon>Chaetothyriales incertae sedis</taxon>
        <taxon>Neophaeococcomyces</taxon>
    </lineage>
</organism>